<dbReference type="GO" id="GO:0000976">
    <property type="term" value="F:transcription cis-regulatory region binding"/>
    <property type="evidence" value="ECO:0007669"/>
    <property type="project" value="TreeGrafter"/>
</dbReference>
<dbReference type="InterPro" id="IPR001647">
    <property type="entry name" value="HTH_TetR"/>
</dbReference>
<comment type="caution">
    <text evidence="6">The sequence shown here is derived from an EMBL/GenBank/DDBJ whole genome shotgun (WGS) entry which is preliminary data.</text>
</comment>
<name>A0A2N6PGN7_9MICO</name>
<evidence type="ECO:0000256" key="4">
    <source>
        <dbReference type="PROSITE-ProRule" id="PRU00335"/>
    </source>
</evidence>
<sequence length="201" mass="22461">MTVQTGAPRRRGRPGYDRETLIERSIEIFNERGYHGTSMDALARELGITKSAIYHHVGSKEDLLEQAIAQGLNQLFAVIDSQDARTEISAEERLRAVIRGSVEVLITYRDSVALLLRVRGTSAAERRALEKRREIDERTRALVEAAIAEGSLRSDIDPGLITRLLFGMVNSLTEWYRPRPDRDAETVADAVATIAFEGLRA</sequence>
<dbReference type="Proteomes" id="UP000235703">
    <property type="component" value="Unassembled WGS sequence"/>
</dbReference>
<dbReference type="SUPFAM" id="SSF46689">
    <property type="entry name" value="Homeodomain-like"/>
    <property type="match status" value="1"/>
</dbReference>
<protein>
    <submittedName>
        <fullName evidence="6">TetR family transcriptional regulator</fullName>
    </submittedName>
</protein>
<dbReference type="Gene3D" id="1.10.10.60">
    <property type="entry name" value="Homeodomain-like"/>
    <property type="match status" value="1"/>
</dbReference>
<evidence type="ECO:0000313" key="7">
    <source>
        <dbReference type="Proteomes" id="UP000235703"/>
    </source>
</evidence>
<dbReference type="EMBL" id="PNFZ01000004">
    <property type="protein sequence ID" value="PMB97852.1"/>
    <property type="molecule type" value="Genomic_DNA"/>
</dbReference>
<dbReference type="OrthoDB" id="3190535at2"/>
<evidence type="ECO:0000313" key="6">
    <source>
        <dbReference type="EMBL" id="PMB97852.1"/>
    </source>
</evidence>
<feature type="domain" description="HTH tetR-type" evidence="5">
    <location>
        <begin position="15"/>
        <end position="75"/>
    </location>
</feature>
<feature type="DNA-binding region" description="H-T-H motif" evidence="4">
    <location>
        <begin position="38"/>
        <end position="57"/>
    </location>
</feature>
<keyword evidence="2 4" id="KW-0238">DNA-binding</keyword>
<keyword evidence="1" id="KW-0805">Transcription regulation</keyword>
<accession>A0A2N6PGN7</accession>
<dbReference type="InterPro" id="IPR036271">
    <property type="entry name" value="Tet_transcr_reg_TetR-rel_C_sf"/>
</dbReference>
<dbReference type="InterPro" id="IPR050109">
    <property type="entry name" value="HTH-type_TetR-like_transc_reg"/>
</dbReference>
<dbReference type="AlphaFoldDB" id="A0A2N6PGN7"/>
<dbReference type="SUPFAM" id="SSF48498">
    <property type="entry name" value="Tetracyclin repressor-like, C-terminal domain"/>
    <property type="match status" value="1"/>
</dbReference>
<keyword evidence="3" id="KW-0804">Transcription</keyword>
<dbReference type="PRINTS" id="PR00455">
    <property type="entry name" value="HTHTETR"/>
</dbReference>
<evidence type="ECO:0000259" key="5">
    <source>
        <dbReference type="PROSITE" id="PS50977"/>
    </source>
</evidence>
<dbReference type="InterPro" id="IPR009057">
    <property type="entry name" value="Homeodomain-like_sf"/>
</dbReference>
<organism evidence="6 7">
    <name type="scientific">Brevibacterium luteolum</name>
    <dbReference type="NCBI Taxonomy" id="199591"/>
    <lineage>
        <taxon>Bacteria</taxon>
        <taxon>Bacillati</taxon>
        <taxon>Actinomycetota</taxon>
        <taxon>Actinomycetes</taxon>
        <taxon>Micrococcales</taxon>
        <taxon>Brevibacteriaceae</taxon>
        <taxon>Brevibacterium</taxon>
    </lineage>
</organism>
<dbReference type="InterPro" id="IPR041490">
    <property type="entry name" value="KstR2_TetR_C"/>
</dbReference>
<keyword evidence="7" id="KW-1185">Reference proteome</keyword>
<dbReference type="Pfam" id="PF00440">
    <property type="entry name" value="TetR_N"/>
    <property type="match status" value="1"/>
</dbReference>
<evidence type="ECO:0000256" key="1">
    <source>
        <dbReference type="ARBA" id="ARBA00023015"/>
    </source>
</evidence>
<reference evidence="6 7" key="1">
    <citation type="submission" date="2017-09" db="EMBL/GenBank/DDBJ databases">
        <title>Bacterial strain isolated from the female urinary microbiota.</title>
        <authorList>
            <person name="Thomas-White K."/>
            <person name="Kumar N."/>
            <person name="Forster S."/>
            <person name="Putonti C."/>
            <person name="Lawley T."/>
            <person name="Wolfe A.J."/>
        </authorList>
    </citation>
    <scope>NUCLEOTIDE SEQUENCE [LARGE SCALE GENOMIC DNA]</scope>
    <source>
        <strain evidence="6 7">UMB0680</strain>
    </source>
</reference>
<dbReference type="PANTHER" id="PTHR30055">
    <property type="entry name" value="HTH-TYPE TRANSCRIPTIONAL REGULATOR RUTR"/>
    <property type="match status" value="1"/>
</dbReference>
<gene>
    <name evidence="6" type="ORF">CJ198_08455</name>
</gene>
<dbReference type="PANTHER" id="PTHR30055:SF234">
    <property type="entry name" value="HTH-TYPE TRANSCRIPTIONAL REGULATOR BETI"/>
    <property type="match status" value="1"/>
</dbReference>
<evidence type="ECO:0000256" key="2">
    <source>
        <dbReference type="ARBA" id="ARBA00023125"/>
    </source>
</evidence>
<dbReference type="Pfam" id="PF17932">
    <property type="entry name" value="TetR_C_24"/>
    <property type="match status" value="1"/>
</dbReference>
<evidence type="ECO:0000256" key="3">
    <source>
        <dbReference type="ARBA" id="ARBA00023163"/>
    </source>
</evidence>
<dbReference type="RefSeq" id="WP_102162200.1">
    <property type="nucleotide sequence ID" value="NZ_PNFZ01000004.1"/>
</dbReference>
<dbReference type="Gene3D" id="1.10.357.10">
    <property type="entry name" value="Tetracycline Repressor, domain 2"/>
    <property type="match status" value="1"/>
</dbReference>
<proteinExistence type="predicted"/>
<dbReference type="PROSITE" id="PS50977">
    <property type="entry name" value="HTH_TETR_2"/>
    <property type="match status" value="1"/>
</dbReference>
<dbReference type="GO" id="GO:0003700">
    <property type="term" value="F:DNA-binding transcription factor activity"/>
    <property type="evidence" value="ECO:0007669"/>
    <property type="project" value="TreeGrafter"/>
</dbReference>